<keyword evidence="3" id="KW-1003">Cell membrane</keyword>
<dbReference type="Pfam" id="PF01899">
    <property type="entry name" value="MNHE"/>
    <property type="match status" value="1"/>
</dbReference>
<evidence type="ECO:0000256" key="7">
    <source>
        <dbReference type="SAM" id="Phobius"/>
    </source>
</evidence>
<feature type="transmembrane region" description="Helical" evidence="7">
    <location>
        <begin position="34"/>
        <end position="54"/>
    </location>
</feature>
<accession>A0A7C3IIG2</accession>
<dbReference type="PANTHER" id="PTHR34584:SF1">
    <property type="entry name" value="NA(+)_H(+) ANTIPORTER SUBUNIT E1"/>
    <property type="match status" value="1"/>
</dbReference>
<dbReference type="AlphaFoldDB" id="A0A7C3IIG2"/>
<evidence type="ECO:0000256" key="5">
    <source>
        <dbReference type="ARBA" id="ARBA00022989"/>
    </source>
</evidence>
<protein>
    <submittedName>
        <fullName evidence="8">Cation:proton antiporter</fullName>
    </submittedName>
</protein>
<name>A0A7C3IIG2_9SPIR</name>
<reference evidence="8" key="1">
    <citation type="journal article" date="2020" name="mSystems">
        <title>Genome- and Community-Level Interaction Insights into Carbon Utilization and Element Cycling Functions of Hydrothermarchaeota in Hydrothermal Sediment.</title>
        <authorList>
            <person name="Zhou Z."/>
            <person name="Liu Y."/>
            <person name="Xu W."/>
            <person name="Pan J."/>
            <person name="Luo Z.H."/>
            <person name="Li M."/>
        </authorList>
    </citation>
    <scope>NUCLEOTIDE SEQUENCE [LARGE SCALE GENOMIC DNA]</scope>
    <source>
        <strain evidence="8">SpSt-503</strain>
    </source>
</reference>
<gene>
    <name evidence="8" type="ORF">ENS59_10085</name>
</gene>
<dbReference type="GO" id="GO:0008324">
    <property type="term" value="F:monoatomic cation transmembrane transporter activity"/>
    <property type="evidence" value="ECO:0007669"/>
    <property type="project" value="InterPro"/>
</dbReference>
<evidence type="ECO:0000256" key="3">
    <source>
        <dbReference type="ARBA" id="ARBA00022475"/>
    </source>
</evidence>
<dbReference type="PANTHER" id="PTHR34584">
    <property type="entry name" value="NA(+)/H(+) ANTIPORTER SUBUNIT E1"/>
    <property type="match status" value="1"/>
</dbReference>
<dbReference type="PIRSF" id="PIRSF019239">
    <property type="entry name" value="MrpE"/>
    <property type="match status" value="1"/>
</dbReference>
<organism evidence="8">
    <name type="scientific">Gracilinema caldarium</name>
    <dbReference type="NCBI Taxonomy" id="215591"/>
    <lineage>
        <taxon>Bacteria</taxon>
        <taxon>Pseudomonadati</taxon>
        <taxon>Spirochaetota</taxon>
        <taxon>Spirochaetia</taxon>
        <taxon>Spirochaetales</taxon>
        <taxon>Breznakiellaceae</taxon>
        <taxon>Gracilinema</taxon>
    </lineage>
</organism>
<evidence type="ECO:0000256" key="1">
    <source>
        <dbReference type="ARBA" id="ARBA00004651"/>
    </source>
</evidence>
<feature type="transmembrane region" description="Helical" evidence="7">
    <location>
        <begin position="66"/>
        <end position="85"/>
    </location>
</feature>
<feature type="transmembrane region" description="Helical" evidence="7">
    <location>
        <begin position="7"/>
        <end position="28"/>
    </location>
</feature>
<comment type="subcellular location">
    <subcellularLocation>
        <location evidence="1">Cell membrane</location>
        <topology evidence="1">Multi-pass membrane protein</topology>
    </subcellularLocation>
</comment>
<dbReference type="EMBL" id="DSVL01000310">
    <property type="protein sequence ID" value="HFH29841.1"/>
    <property type="molecule type" value="Genomic_DNA"/>
</dbReference>
<comment type="similarity">
    <text evidence="2">Belongs to the CPA3 antiporters (TC 2.A.63) subunit E family.</text>
</comment>
<keyword evidence="6 7" id="KW-0472">Membrane</keyword>
<evidence type="ECO:0000256" key="6">
    <source>
        <dbReference type="ARBA" id="ARBA00023136"/>
    </source>
</evidence>
<dbReference type="InterPro" id="IPR002758">
    <property type="entry name" value="Cation_antiport_E"/>
</dbReference>
<proteinExistence type="inferred from homology"/>
<evidence type="ECO:0000256" key="4">
    <source>
        <dbReference type="ARBA" id="ARBA00022692"/>
    </source>
</evidence>
<dbReference type="GO" id="GO:0005886">
    <property type="term" value="C:plasma membrane"/>
    <property type="evidence" value="ECO:0007669"/>
    <property type="project" value="UniProtKB-SubCell"/>
</dbReference>
<sequence length="172" mass="19648">MKSDSHLPWAIIRYGLTVLFLFICWMLFSATLDIPYLLIGFFGSLIIAFAVYPVFIEEHEAGRRSVIPHAFPLIWYVLLIIWALYRASFKMLGAIVTGKIQPGIVHFKSSLRSDLARVVLAHSITFSPGTITMDLDEDHYIVHWMFVSTRHSKQAGAEIKGALENQLRKIWV</sequence>
<keyword evidence="5 7" id="KW-1133">Transmembrane helix</keyword>
<evidence type="ECO:0000256" key="2">
    <source>
        <dbReference type="ARBA" id="ARBA00006228"/>
    </source>
</evidence>
<evidence type="ECO:0000313" key="8">
    <source>
        <dbReference type="EMBL" id="HFH29841.1"/>
    </source>
</evidence>
<comment type="caution">
    <text evidence="8">The sequence shown here is derived from an EMBL/GenBank/DDBJ whole genome shotgun (WGS) entry which is preliminary data.</text>
</comment>
<keyword evidence="4 7" id="KW-0812">Transmembrane</keyword>